<evidence type="ECO:0000313" key="4">
    <source>
        <dbReference type="Proteomes" id="UP000555756"/>
    </source>
</evidence>
<keyword evidence="4" id="KW-1185">Reference proteome</keyword>
<organism evidence="3 4">
    <name type="scientific">Gluconacetobacter azotocaptans</name>
    <dbReference type="NCBI Taxonomy" id="142834"/>
    <lineage>
        <taxon>Bacteria</taxon>
        <taxon>Pseudomonadati</taxon>
        <taxon>Pseudomonadota</taxon>
        <taxon>Alphaproteobacteria</taxon>
        <taxon>Acetobacterales</taxon>
        <taxon>Acetobacteraceae</taxon>
        <taxon>Gluconacetobacter</taxon>
    </lineage>
</organism>
<gene>
    <name evidence="3" type="ORF">HLH34_18215</name>
</gene>
<feature type="transmembrane region" description="Helical" evidence="2">
    <location>
        <begin position="84"/>
        <end position="108"/>
    </location>
</feature>
<reference evidence="3 4" key="1">
    <citation type="submission" date="2020-04" db="EMBL/GenBank/DDBJ databases">
        <title>Description of novel Gluconacetobacter.</title>
        <authorList>
            <person name="Sombolestani A."/>
        </authorList>
    </citation>
    <scope>NUCLEOTIDE SEQUENCE [LARGE SCALE GENOMIC DNA]</scope>
    <source>
        <strain evidence="3 4">LMG 21311</strain>
    </source>
</reference>
<dbReference type="Proteomes" id="UP000555756">
    <property type="component" value="Unassembled WGS sequence"/>
</dbReference>
<keyword evidence="2" id="KW-1133">Transmembrane helix</keyword>
<evidence type="ECO:0000256" key="2">
    <source>
        <dbReference type="SAM" id="Phobius"/>
    </source>
</evidence>
<keyword evidence="2" id="KW-0472">Membrane</keyword>
<evidence type="ECO:0000313" key="3">
    <source>
        <dbReference type="EMBL" id="MBB2191871.1"/>
    </source>
</evidence>
<sequence>MPPRNELATSENNIAKYMEGVTDFLTATAGEKALSETASLISAAFEKCIEPTSLPLSVLTFSLARIDRNFPKTEVELGANVVKLVVLTVTAGALGGLVGVGLVALSVLTLMNEDEAERQAEWERELSERLAAHLERAKAIARARQEAANARTSGGLQDADPKDKKIIVRRIGNVPLSAEDMSAMHAFLDRYCPPAVIRRLDQNPKQRASYLAIGLPLVRAYWNGQHLDKELDAVARAFAAQIEHEVTEGDWTEDTDEGTSINPTVHTVGGTA</sequence>
<comment type="caution">
    <text evidence="3">The sequence shown here is derived from an EMBL/GenBank/DDBJ whole genome shotgun (WGS) entry which is preliminary data.</text>
</comment>
<dbReference type="RefSeq" id="WP_183120981.1">
    <property type="nucleotide sequence ID" value="NZ_JABEQF010000025.1"/>
</dbReference>
<protein>
    <submittedName>
        <fullName evidence="3">Uncharacterized protein</fullName>
    </submittedName>
</protein>
<name>A0A7W4JVV6_9PROT</name>
<dbReference type="EMBL" id="JABEQF010000025">
    <property type="protein sequence ID" value="MBB2191871.1"/>
    <property type="molecule type" value="Genomic_DNA"/>
</dbReference>
<dbReference type="AlphaFoldDB" id="A0A7W4JVV6"/>
<keyword evidence="2" id="KW-0812">Transmembrane</keyword>
<feature type="compositionally biased region" description="Acidic residues" evidence="1">
    <location>
        <begin position="248"/>
        <end position="257"/>
    </location>
</feature>
<accession>A0A7W4JVV6</accession>
<feature type="region of interest" description="Disordered" evidence="1">
    <location>
        <begin position="248"/>
        <end position="272"/>
    </location>
</feature>
<proteinExistence type="predicted"/>
<evidence type="ECO:0000256" key="1">
    <source>
        <dbReference type="SAM" id="MobiDB-lite"/>
    </source>
</evidence>